<organism evidence="2 3">
    <name type="scientific">Escherichia coli</name>
    <dbReference type="NCBI Taxonomy" id="562"/>
    <lineage>
        <taxon>Bacteria</taxon>
        <taxon>Pseudomonadati</taxon>
        <taxon>Pseudomonadota</taxon>
        <taxon>Gammaproteobacteria</taxon>
        <taxon>Enterobacterales</taxon>
        <taxon>Enterobacteriaceae</taxon>
        <taxon>Escherichia</taxon>
    </lineage>
</organism>
<evidence type="ECO:0000313" key="1">
    <source>
        <dbReference type="EMBL" id="QMF67736.1"/>
    </source>
</evidence>
<accession>A0A376K5K3</accession>
<evidence type="ECO:0000313" key="4">
    <source>
        <dbReference type="Proteomes" id="UP000512322"/>
    </source>
</evidence>
<dbReference type="RefSeq" id="WP_032239583.1">
    <property type="nucleotide sequence ID" value="NZ_CADIIT010000060.1"/>
</dbReference>
<dbReference type="EMBL" id="UFZL01000003">
    <property type="protein sequence ID" value="STE77030.1"/>
    <property type="molecule type" value="Genomic_DNA"/>
</dbReference>
<reference evidence="1 4" key="2">
    <citation type="submission" date="2020-06" db="EMBL/GenBank/DDBJ databases">
        <title>REHAB project genomes.</title>
        <authorList>
            <person name="Shaw L.P."/>
        </authorList>
    </citation>
    <scope>NUCLEOTIDE SEQUENCE [LARGE SCALE GENOMIC DNA]</scope>
    <source>
        <strain evidence="1 4">RHB30-C10</strain>
    </source>
</reference>
<sequence length="139" mass="16280">MNARIRNEIQALIRIKERNSNGGDLREFICAREVKGYGEKTYLIAFDHYSICARYCGEAVFRAITFGNAFNVDLWEYVMDREYISASDPDAREQWQNIWREYRQMAKGWTQGTYSSLALKAVQLSLRHIPASLREPLLY</sequence>
<dbReference type="Proteomes" id="UP000255201">
    <property type="component" value="Unassembled WGS sequence"/>
</dbReference>
<gene>
    <name evidence="2" type="primary">gp8</name>
    <name evidence="1" type="ORF">HVY77_12590</name>
    <name evidence="2" type="ORF">NCTC10764_05627</name>
</gene>
<dbReference type="AlphaFoldDB" id="A0A376K5K3"/>
<name>A0A376K5K3_ECOLX</name>
<evidence type="ECO:0000313" key="2">
    <source>
        <dbReference type="EMBL" id="STE77030.1"/>
    </source>
</evidence>
<reference evidence="2 3" key="1">
    <citation type="submission" date="2018-06" db="EMBL/GenBank/DDBJ databases">
        <authorList>
            <consortium name="Pathogen Informatics"/>
            <person name="Doyle S."/>
        </authorList>
    </citation>
    <scope>NUCLEOTIDE SEQUENCE [LARGE SCALE GENOMIC DNA]</scope>
    <source>
        <strain evidence="2 3">NCTC10764</strain>
    </source>
</reference>
<proteinExistence type="predicted"/>
<dbReference type="Proteomes" id="UP000512322">
    <property type="component" value="Chromosome"/>
</dbReference>
<dbReference type="EMBL" id="CP057293">
    <property type="protein sequence ID" value="QMF67736.1"/>
    <property type="molecule type" value="Genomic_DNA"/>
</dbReference>
<evidence type="ECO:0000313" key="3">
    <source>
        <dbReference type="Proteomes" id="UP000255201"/>
    </source>
</evidence>
<protein>
    <submittedName>
        <fullName evidence="2">Mu prophage protein</fullName>
    </submittedName>
</protein>